<dbReference type="SUPFAM" id="SSF48366">
    <property type="entry name" value="Ras GEF"/>
    <property type="match status" value="1"/>
</dbReference>
<dbReference type="CDD" id="cd01785">
    <property type="entry name" value="RA_PDZ-GEF1"/>
    <property type="match status" value="1"/>
</dbReference>
<reference evidence="4" key="1">
    <citation type="submission" date="2022-08" db="UniProtKB">
        <authorList>
            <consortium name="EnsemblMetazoa"/>
        </authorList>
    </citation>
    <scope>IDENTIFICATION</scope>
    <source>
        <strain evidence="4">Dongola</strain>
    </source>
</reference>
<feature type="compositionally biased region" description="Low complexity" evidence="3">
    <location>
        <begin position="1291"/>
        <end position="1305"/>
    </location>
</feature>
<dbReference type="Pfam" id="PF00618">
    <property type="entry name" value="RasGEF_N"/>
    <property type="match status" value="1"/>
</dbReference>
<dbReference type="CDD" id="cd06224">
    <property type="entry name" value="REM"/>
    <property type="match status" value="1"/>
</dbReference>
<evidence type="ECO:0000256" key="2">
    <source>
        <dbReference type="ARBA" id="ARBA00022658"/>
    </source>
</evidence>
<dbReference type="SUPFAM" id="SSF51206">
    <property type="entry name" value="cAMP-binding domain-like"/>
    <property type="match status" value="1"/>
</dbReference>
<dbReference type="InterPro" id="IPR023578">
    <property type="entry name" value="Ras_GEF_dom_sf"/>
</dbReference>
<sequence>MTDRKLPISSPSEQATANRSPQLLHHHHLLQQQQQQHPAAHNNHHQQQLLRRLAGEQQHQHGIATAGGTGETLAGEGGAGGGGSGPVPSVAPAPPPRGTSTLSSGSHHLQAAVALASVNSNSLGGVAGIGSSTNHAGTAAAANSAKHANMHRLKHTSSLTTSIYPELYDKGNRLSHSSDTSQADTMTSVTSSSLDSDEVDLSGLVESVVDSDEEDIAESIDSLSVRDTVRECLEKDPTDRTVEDIEILLEFTQKLKAFTNMTFAVRRALCAVMVFAVVEKAGTVVMNDGEELDSWSVLINGHVEIEHGTGEVEYLHYGDSFGIMPTMDKLYHRGVMRTKCDDCQFVCITQTDYYRIQHQGEDNIRKIEEDGQVVMVTELRNSTGENGSRKGYVVIRGTVERLMHQLVEDTTLTDPNYVEDFLLTCRTFINNPIDISKQLLKWFNVDGGGSSEDGGSTDLVDNAAAATAVSIDRSSHLSSGTLDSVLCDRVTRVVLLWVNNHFTDFDTDPQMMEFLEIFESALEKRSMYEQLRLLHVYAQHNARERNVTLARSSRDEDLNFQISGGPGGIFITRVEPKTKAYEAGLKRGDQILEVNGQSFEHVTCARALEILMGTTHLSITVKSNLWAFKGMLSSADGDSSKLKIDLKKGLRTELLQSQKSLDLVDKVGGGLLPAPQFLMPLPVRDIEYGRKDSGASTPSAQMNNNKGGSFMTLGGKKRIQKALIKMNLLPKNSVFQDDNINNNHNNGGGGGSNNSSSSSGGGGANNGNSNNGSSYEGGSDRSSGISVNFSSQASSISTSSITTADSDETPPTSAYQSNPDLRENPSTPAKAQSTEAIVPAKTGGTMYYEELRASDFPEHILKVYKSDQTCKYLLVHKETTAHEVVMLALQEFGIHDPSSNFSLCEVSVGEGGMIKQRRLPDQLQNLAERIGLSSRYYLKTNGITETLVPDDVAPELIRESAVHFLQLNANELAIQLTLQDFSIFRQIESTEYIDDLFNLKSRYGKPMLVRFAELVNREMFWVVTEVCSEHNMMRRCKIIKQFIKIARHCKECKNFNSLFAIVSGLGHAAVSRLRQTWEKLPSKYQKLFNDLQDLMDPSRNMSKYRQLIQTELNAQQPVIPFYPVVKKDLTFIHLGNDTKIDSLINFEKLRMISKEIRTLLHMCNSPYDILTMLEYKCQPPSSAMLALNQMSVPSGSGNLMLAPPAPPPPPPVTSVAAAFVHSQTVKRRKKSTAAPNPKKMFEEAQMVRRVKAYLNNMKVITDEDELHRLSLECEAQGGTTPNTVQVRKRYPSPTLSTTSSTSSTSEGKKGALGLGMSSLSIGSASSGNSGAPKFGAASPQAVKKLLSLSEQTKTRPHQPRHPTTGAILPPPLTNMHHHHHGHHHGGLVGHLNSTLSHFHHPHAAYLQHAGGGGGGGGGGAGLTISPSQSPAHCCVGPTGTTTGSGSGGASTAGGLMGPPQYPPPSSAHATGGFTGGSGVTGGGTGGVGHLSGLLPTNPPNYSATMSMYANGRPVLASRILESAVDVVPSQIPPPMELPPESSSFRSPPNYAQTAHRRIAGSSNSSNSSTTIPPPYPAPHQNFGNSSRIISAVGISPIASNFVAPTVNALSPMYTGNSGGGGGGGTSVASPGVVSGVCASLPPAIPARLHETIDSGPPPLPPPSIDLSAESSSVTVLSSAASARTVPYGPYTSQAYHNHISRTRGPRF</sequence>
<dbReference type="VEuPathDB" id="VectorBase:AARA000330"/>
<feature type="compositionally biased region" description="Gly residues" evidence="3">
    <location>
        <begin position="1472"/>
        <end position="1484"/>
    </location>
</feature>
<dbReference type="Pfam" id="PF00617">
    <property type="entry name" value="RasGEF"/>
    <property type="match status" value="1"/>
</dbReference>
<comment type="similarity">
    <text evidence="1">Belongs to the RAPGEF2 family.</text>
</comment>
<feature type="region of interest" description="Disordered" evidence="3">
    <location>
        <begin position="174"/>
        <end position="198"/>
    </location>
</feature>
<dbReference type="SMART" id="SM00147">
    <property type="entry name" value="RasGEF"/>
    <property type="match status" value="1"/>
</dbReference>
<accession>A0A2C9GJT5</accession>
<dbReference type="GO" id="GO:0016324">
    <property type="term" value="C:apical plasma membrane"/>
    <property type="evidence" value="ECO:0007669"/>
    <property type="project" value="TreeGrafter"/>
</dbReference>
<dbReference type="CDD" id="cd00155">
    <property type="entry name" value="RasGEF"/>
    <property type="match status" value="1"/>
</dbReference>
<dbReference type="Gene3D" id="1.10.840.10">
    <property type="entry name" value="Ras guanine-nucleotide exchange factors catalytic domain"/>
    <property type="match status" value="1"/>
</dbReference>
<dbReference type="Gene3D" id="2.30.42.10">
    <property type="match status" value="1"/>
</dbReference>
<organism evidence="4 5">
    <name type="scientific">Anopheles arabiensis</name>
    <name type="common">Mosquito</name>
    <dbReference type="NCBI Taxonomy" id="7173"/>
    <lineage>
        <taxon>Eukaryota</taxon>
        <taxon>Metazoa</taxon>
        <taxon>Ecdysozoa</taxon>
        <taxon>Arthropoda</taxon>
        <taxon>Hexapoda</taxon>
        <taxon>Insecta</taxon>
        <taxon>Pterygota</taxon>
        <taxon>Neoptera</taxon>
        <taxon>Endopterygota</taxon>
        <taxon>Diptera</taxon>
        <taxon>Nematocera</taxon>
        <taxon>Culicoidea</taxon>
        <taxon>Culicidae</taxon>
        <taxon>Anophelinae</taxon>
        <taxon>Anopheles</taxon>
    </lineage>
</organism>
<dbReference type="InterPro" id="IPR008937">
    <property type="entry name" value="Ras-like_GEF"/>
</dbReference>
<feature type="compositionally biased region" description="Polar residues" evidence="3">
    <location>
        <begin position="174"/>
        <end position="184"/>
    </location>
</feature>
<dbReference type="Proteomes" id="UP000075840">
    <property type="component" value="Unassembled WGS sequence"/>
</dbReference>
<dbReference type="EMBL" id="APCN01004234">
    <property type="status" value="NOT_ANNOTATED_CDS"/>
    <property type="molecule type" value="Genomic_DNA"/>
</dbReference>
<feature type="compositionally biased region" description="Low complexity" evidence="3">
    <location>
        <begin position="766"/>
        <end position="777"/>
    </location>
</feature>
<feature type="region of interest" description="Disordered" evidence="3">
    <location>
        <begin position="1277"/>
        <end position="1311"/>
    </location>
</feature>
<feature type="compositionally biased region" description="Low complexity" evidence="3">
    <location>
        <begin position="790"/>
        <end position="804"/>
    </location>
</feature>
<feature type="region of interest" description="Disordered" evidence="3">
    <location>
        <begin position="735"/>
        <end position="834"/>
    </location>
</feature>
<dbReference type="InterPro" id="IPR029071">
    <property type="entry name" value="Ubiquitin-like_domsf"/>
</dbReference>
<feature type="region of interest" description="Disordered" evidence="3">
    <location>
        <begin position="29"/>
        <end position="106"/>
    </location>
</feature>
<dbReference type="SUPFAM" id="SSF54236">
    <property type="entry name" value="Ubiquitin-like"/>
    <property type="match status" value="1"/>
</dbReference>
<dbReference type="PROSITE" id="PS50009">
    <property type="entry name" value="RASGEF_CAT"/>
    <property type="match status" value="1"/>
</dbReference>
<evidence type="ECO:0000256" key="1">
    <source>
        <dbReference type="ARBA" id="ARBA00010829"/>
    </source>
</evidence>
<evidence type="ECO:0000313" key="5">
    <source>
        <dbReference type="Proteomes" id="UP000075840"/>
    </source>
</evidence>
<evidence type="ECO:0000313" key="4">
    <source>
        <dbReference type="EnsemblMetazoa" id="AARA000330-PB"/>
    </source>
</evidence>
<dbReference type="InterPro" id="IPR000159">
    <property type="entry name" value="RA_dom"/>
</dbReference>
<feature type="compositionally biased region" description="Low complexity" evidence="3">
    <location>
        <begin position="30"/>
        <end position="50"/>
    </location>
</feature>
<feature type="region of interest" description="Disordered" evidence="3">
    <location>
        <begin position="1440"/>
        <end position="1484"/>
    </location>
</feature>
<dbReference type="InterPro" id="IPR018490">
    <property type="entry name" value="cNMP-bd_dom_sf"/>
</dbReference>
<dbReference type="EMBL" id="APCN01004233">
    <property type="status" value="NOT_ANNOTATED_CDS"/>
    <property type="molecule type" value="Genomic_DNA"/>
</dbReference>
<dbReference type="PROSITE" id="PS50042">
    <property type="entry name" value="CNMP_BINDING_3"/>
    <property type="match status" value="1"/>
</dbReference>
<feature type="compositionally biased region" description="Polar residues" evidence="3">
    <location>
        <begin position="9"/>
        <end position="20"/>
    </location>
</feature>
<dbReference type="PROSITE" id="PS50212">
    <property type="entry name" value="RASGEF_NTER"/>
    <property type="match status" value="1"/>
</dbReference>
<evidence type="ECO:0000256" key="3">
    <source>
        <dbReference type="SAM" id="MobiDB-lite"/>
    </source>
</evidence>
<dbReference type="SMART" id="SM00228">
    <property type="entry name" value="PDZ"/>
    <property type="match status" value="1"/>
</dbReference>
<dbReference type="InterPro" id="IPR000595">
    <property type="entry name" value="cNMP-bd_dom"/>
</dbReference>
<dbReference type="PROSITE" id="PS50200">
    <property type="entry name" value="RA"/>
    <property type="match status" value="1"/>
</dbReference>
<dbReference type="SUPFAM" id="SSF50156">
    <property type="entry name" value="PDZ domain-like"/>
    <property type="match status" value="1"/>
</dbReference>
<dbReference type="SMART" id="SM00100">
    <property type="entry name" value="cNMP"/>
    <property type="match status" value="1"/>
</dbReference>
<dbReference type="Pfam" id="PF00595">
    <property type="entry name" value="PDZ"/>
    <property type="match status" value="1"/>
</dbReference>
<dbReference type="Gene3D" id="1.20.870.10">
    <property type="entry name" value="Son of sevenless (SoS) protein Chain: S domain 1"/>
    <property type="match status" value="1"/>
</dbReference>
<dbReference type="GO" id="GO:0007265">
    <property type="term" value="P:Ras protein signal transduction"/>
    <property type="evidence" value="ECO:0007669"/>
    <property type="project" value="TreeGrafter"/>
</dbReference>
<dbReference type="Gene3D" id="3.10.20.90">
    <property type="entry name" value="Phosphatidylinositol 3-kinase Catalytic Subunit, Chain A, domain 1"/>
    <property type="match status" value="1"/>
</dbReference>
<feature type="compositionally biased region" description="Polar residues" evidence="3">
    <location>
        <begin position="780"/>
        <end position="789"/>
    </location>
</feature>
<proteinExistence type="inferred from homology"/>
<dbReference type="RefSeq" id="XP_040164267.1">
    <property type="nucleotide sequence ID" value="XM_040308333.1"/>
</dbReference>
<dbReference type="InterPro" id="IPR001478">
    <property type="entry name" value="PDZ"/>
</dbReference>
<dbReference type="InterPro" id="IPR014710">
    <property type="entry name" value="RmlC-like_jellyroll"/>
</dbReference>
<dbReference type="FunFam" id="2.60.120.10:FF:000088">
    <property type="entry name" value="Guanine nucleotide exchange factor"/>
    <property type="match status" value="1"/>
</dbReference>
<feature type="compositionally biased region" description="Gly residues" evidence="3">
    <location>
        <begin position="65"/>
        <end position="85"/>
    </location>
</feature>
<dbReference type="InterPro" id="IPR036034">
    <property type="entry name" value="PDZ_sf"/>
</dbReference>
<feature type="region of interest" description="Disordered" evidence="3">
    <location>
        <begin position="689"/>
        <end position="708"/>
    </location>
</feature>
<name>A0A2C9GJT5_ANOAR</name>
<feature type="compositionally biased region" description="Low complexity" evidence="3">
    <location>
        <begin position="185"/>
        <end position="194"/>
    </location>
</feature>
<dbReference type="SMART" id="SM00229">
    <property type="entry name" value="RasGEFN"/>
    <property type="match status" value="1"/>
</dbReference>
<dbReference type="PANTHER" id="PTHR23113:SF249">
    <property type="entry name" value="RAP GUANINE NUCLEOTIDE EXCHANGE FACTOR 6"/>
    <property type="match status" value="1"/>
</dbReference>
<dbReference type="InterPro" id="IPR001895">
    <property type="entry name" value="RASGEF_cat_dom"/>
</dbReference>
<dbReference type="PROSITE" id="PS50106">
    <property type="entry name" value="PDZ"/>
    <property type="match status" value="1"/>
</dbReference>
<feature type="compositionally biased region" description="Polar residues" evidence="3">
    <location>
        <begin position="809"/>
        <end position="834"/>
    </location>
</feature>
<dbReference type="Gene3D" id="2.60.120.10">
    <property type="entry name" value="Jelly Rolls"/>
    <property type="match status" value="1"/>
</dbReference>
<dbReference type="InterPro" id="IPR036964">
    <property type="entry name" value="RASGEF_cat_dom_sf"/>
</dbReference>
<dbReference type="PROSITE" id="PS00720">
    <property type="entry name" value="RASGEF"/>
    <property type="match status" value="1"/>
</dbReference>
<keyword evidence="2" id="KW-0344">Guanine-nucleotide releasing factor</keyword>
<dbReference type="SMART" id="SM00314">
    <property type="entry name" value="RA"/>
    <property type="match status" value="1"/>
</dbReference>
<dbReference type="EMBL" id="APCN01004235">
    <property type="status" value="NOT_ANNOTATED_CDS"/>
    <property type="molecule type" value="Genomic_DNA"/>
</dbReference>
<dbReference type="CTD" id="33881"/>
<dbReference type="CDD" id="cd00038">
    <property type="entry name" value="CAP_ED"/>
    <property type="match status" value="1"/>
</dbReference>
<protein>
    <submittedName>
        <fullName evidence="4">Uncharacterized protein</fullName>
    </submittedName>
</protein>
<feature type="region of interest" description="Disordered" evidence="3">
    <location>
        <begin position="1532"/>
        <end position="1582"/>
    </location>
</feature>
<dbReference type="PANTHER" id="PTHR23113">
    <property type="entry name" value="GUANINE NUCLEOTIDE EXCHANGE FACTOR"/>
    <property type="match status" value="1"/>
</dbReference>
<dbReference type="EnsemblMetazoa" id="AARA000330-RB">
    <property type="protein sequence ID" value="AARA000330-PB"/>
    <property type="gene ID" value="AARA000330"/>
</dbReference>
<dbReference type="Pfam" id="PF00788">
    <property type="entry name" value="RA"/>
    <property type="match status" value="1"/>
</dbReference>
<dbReference type="GeneID" id="120900834"/>
<dbReference type="GO" id="GO:0005085">
    <property type="term" value="F:guanyl-nucleotide exchange factor activity"/>
    <property type="evidence" value="ECO:0007669"/>
    <property type="project" value="UniProtKB-KW"/>
</dbReference>
<dbReference type="VEuPathDB" id="VectorBase:AARA21_001147"/>
<dbReference type="InterPro" id="IPR000651">
    <property type="entry name" value="Ras-like_Gua-exchang_fac_N"/>
</dbReference>
<feature type="compositionally biased region" description="Gly residues" evidence="3">
    <location>
        <begin position="1442"/>
        <end position="1456"/>
    </location>
</feature>
<dbReference type="CDD" id="cd06755">
    <property type="entry name" value="PDZ_RapGEF2_RapGEF6-like"/>
    <property type="match status" value="1"/>
</dbReference>
<dbReference type="InterPro" id="IPR019804">
    <property type="entry name" value="Ras_G-nucl-exch_fac_CS"/>
</dbReference>
<feature type="region of interest" description="Disordered" evidence="3">
    <location>
        <begin position="1"/>
        <end position="20"/>
    </location>
</feature>
<feature type="compositionally biased region" description="Polar residues" evidence="3">
    <location>
        <begin position="694"/>
        <end position="707"/>
    </location>
</feature>
<keyword evidence="5" id="KW-1185">Reference proteome</keyword>